<dbReference type="InterPro" id="IPR005546">
    <property type="entry name" value="Autotransporte_beta"/>
</dbReference>
<proteinExistence type="predicted"/>
<accession>A0A7Y0FW07</accession>
<dbReference type="NCBIfam" id="TIGR01414">
    <property type="entry name" value="autotrans_barl"/>
    <property type="match status" value="1"/>
</dbReference>
<dbReference type="SUPFAM" id="SSF51126">
    <property type="entry name" value="Pectin lyase-like"/>
    <property type="match status" value="1"/>
</dbReference>
<dbReference type="GO" id="GO:0019867">
    <property type="term" value="C:outer membrane"/>
    <property type="evidence" value="ECO:0007669"/>
    <property type="project" value="InterPro"/>
</dbReference>
<name>A0A7Y0FW07_9HYPH</name>
<dbReference type="InterPro" id="IPR030895">
    <property type="entry name" value="T5SS_PEPC_rpt"/>
</dbReference>
<feature type="chain" id="PRO_5030511476" evidence="1">
    <location>
        <begin position="26"/>
        <end position="1041"/>
    </location>
</feature>
<reference evidence="3 4" key="1">
    <citation type="submission" date="2020-04" db="EMBL/GenBank/DDBJ databases">
        <title>Rhizobium sp. S-51 isolated from soil.</title>
        <authorList>
            <person name="Dahal R.H."/>
        </authorList>
    </citation>
    <scope>NUCLEOTIDE SEQUENCE [LARGE SCALE GENOMIC DNA]</scope>
    <source>
        <strain evidence="3 4">S-51</strain>
    </source>
</reference>
<protein>
    <submittedName>
        <fullName evidence="3">Autotransporter domain-containing protein</fullName>
    </submittedName>
</protein>
<organism evidence="3 4">
    <name type="scientific">Rhizobium terricola</name>
    <dbReference type="NCBI Taxonomy" id="2728849"/>
    <lineage>
        <taxon>Bacteria</taxon>
        <taxon>Pseudomonadati</taxon>
        <taxon>Pseudomonadota</taxon>
        <taxon>Alphaproteobacteria</taxon>
        <taxon>Hyphomicrobiales</taxon>
        <taxon>Rhizobiaceae</taxon>
        <taxon>Rhizobium/Agrobacterium group</taxon>
        <taxon>Rhizobium</taxon>
    </lineage>
</organism>
<keyword evidence="1" id="KW-0732">Signal</keyword>
<dbReference type="Gene3D" id="2.40.128.130">
    <property type="entry name" value="Autotransporter beta-domain"/>
    <property type="match status" value="1"/>
</dbReference>
<dbReference type="InterPro" id="IPR011050">
    <property type="entry name" value="Pectin_lyase_fold/virulence"/>
</dbReference>
<dbReference type="NCBIfam" id="TIGR04393">
    <property type="entry name" value="rpt_T5SS_PEPC"/>
    <property type="match status" value="6"/>
</dbReference>
<evidence type="ECO:0000313" key="3">
    <source>
        <dbReference type="EMBL" id="NML74174.1"/>
    </source>
</evidence>
<sequence length="1041" mass="104030">MHLKNVFLASTALCIPFVATSPVFAADTVYDSGSAVINNADTADTLGNYIIGDTGTATLTVTGSGSLTTDVDIIVGSQAGSDGTLIVNGGRLTANRYYIGLSGTGAVTLTNGALLTATGADKKVYVGYFGNSTGTLTLSDANTRLTAYDLNIGWTGNGTATFSNRATATIQQDVTLGKNGYTTGTLTITGAGSSVRSDRLYMGENGTGILNILNGGSYTVTGTSRAYLGWTAGSVGELNISGTGSTLTADLLVDGWNGNGTMTIADGGSATIRTDVIIANGGPSTSTLTVTGDGSRLTSDRLYVGLSGDASLYVLDGGSVSTTGTSKTYLGNFSGSSGYAEIRGTGSSLSAGELNIGWNGDGTMLVTEGGSVSSTGTVSVGYASGSTGTLTVAEGGTMRVGNGSGILQIGQLSGSTGTVNIGAAAGETAVAAGTLGAGSVSFGAGDGALVFNHTDTGYNFGAALSGIGDIDFYSGTTTLSADSSGFGGATTIHGGTVLVTRALGGSLSVNDDGTLGGTGTVGTTTVASGGTITPGLSGQIGTLSVDGDLTFSAGSTYAVNLAGGSSDLVDVTGTATLAGATLSVSSLDSATSYRMGQTYTIVSAATDLTGTFANAISGSLASSAFLELSTTYHDDNAYLTVAANSSGGGVFTSAANSANQHAVAGALDTLDQTGDSLSLYNTLLVMTADEAREAYDQMSGASYAGQQAAMSQGSAAFNTAINNRIRSAFESAGPGRASGVPALGYAEEKPADPNGPFAAYETKKTARVADPDRFAVWGSGFGSRATGEGIDGASGTDSSIGGFLLGADGMVSEHWRVGLSAGHSDSDFNTDESTGDSSNYHLGAYAGTEIGRISFRSGLSYTWYDVDTSRSVAALGETLDGAYDAAGFNAFGELGYRVDLGETALEPFAALAYSHLKTDGFTETGGLSALTVDGSTMDTAYTTLGMRASHDFDLGGVIAIARGTLGWLHAFGDVSPTSTARFATGDAFTVSSTPLDRNAALVEAGLDLKLDDSATIGIGYAGQFGKNASENGLNAQFRVKF</sequence>
<dbReference type="RefSeq" id="WP_169589066.1">
    <property type="nucleotide sequence ID" value="NZ_JABBGK010000001.1"/>
</dbReference>
<dbReference type="SMART" id="SM00869">
    <property type="entry name" value="Autotransporter"/>
    <property type="match status" value="1"/>
</dbReference>
<dbReference type="InterPro" id="IPR036709">
    <property type="entry name" value="Autotransporte_beta_dom_sf"/>
</dbReference>
<gene>
    <name evidence="3" type="ORF">HHL25_08575</name>
</gene>
<keyword evidence="4" id="KW-1185">Reference proteome</keyword>
<feature type="signal peptide" evidence="1">
    <location>
        <begin position="1"/>
        <end position="25"/>
    </location>
</feature>
<dbReference type="Pfam" id="PF03797">
    <property type="entry name" value="Autotransporter"/>
    <property type="match status" value="1"/>
</dbReference>
<dbReference type="PROSITE" id="PS51208">
    <property type="entry name" value="AUTOTRANSPORTER"/>
    <property type="match status" value="1"/>
</dbReference>
<comment type="caution">
    <text evidence="3">The sequence shown here is derived from an EMBL/GenBank/DDBJ whole genome shotgun (WGS) entry which is preliminary data.</text>
</comment>
<evidence type="ECO:0000259" key="2">
    <source>
        <dbReference type="PROSITE" id="PS51208"/>
    </source>
</evidence>
<evidence type="ECO:0000256" key="1">
    <source>
        <dbReference type="SAM" id="SignalP"/>
    </source>
</evidence>
<dbReference type="InterPro" id="IPR006315">
    <property type="entry name" value="OM_autotransptr_brl_dom"/>
</dbReference>
<evidence type="ECO:0000313" key="4">
    <source>
        <dbReference type="Proteomes" id="UP000541470"/>
    </source>
</evidence>
<feature type="domain" description="Autotransporter" evidence="2">
    <location>
        <begin position="769"/>
        <end position="1041"/>
    </location>
</feature>
<dbReference type="AlphaFoldDB" id="A0A7Y0FW07"/>
<dbReference type="SUPFAM" id="SSF103515">
    <property type="entry name" value="Autotransporter"/>
    <property type="match status" value="1"/>
</dbReference>
<dbReference type="EMBL" id="JABBGK010000001">
    <property type="protein sequence ID" value="NML74174.1"/>
    <property type="molecule type" value="Genomic_DNA"/>
</dbReference>
<dbReference type="Proteomes" id="UP000541470">
    <property type="component" value="Unassembled WGS sequence"/>
</dbReference>